<dbReference type="InterPro" id="IPR015422">
    <property type="entry name" value="PyrdxlP-dep_Trfase_small"/>
</dbReference>
<comment type="caution">
    <text evidence="2">The sequence shown here is derived from an EMBL/GenBank/DDBJ whole genome shotgun (WGS) entry which is preliminary data.</text>
</comment>
<dbReference type="InterPro" id="IPR015424">
    <property type="entry name" value="PyrdxlP-dep_Trfase"/>
</dbReference>
<dbReference type="AlphaFoldDB" id="A0A1X2GHD9"/>
<dbReference type="STRING" id="101127.A0A1X2GHD9"/>
<organism evidence="2 3">
    <name type="scientific">Hesseltinella vesiculosa</name>
    <dbReference type="NCBI Taxonomy" id="101127"/>
    <lineage>
        <taxon>Eukaryota</taxon>
        <taxon>Fungi</taxon>
        <taxon>Fungi incertae sedis</taxon>
        <taxon>Mucoromycota</taxon>
        <taxon>Mucoromycotina</taxon>
        <taxon>Mucoromycetes</taxon>
        <taxon>Mucorales</taxon>
        <taxon>Cunninghamellaceae</taxon>
        <taxon>Hesseltinella</taxon>
    </lineage>
</organism>
<accession>A0A1X2GHD9</accession>
<feature type="domain" description="Aminotransferase class I/classII large" evidence="1">
    <location>
        <begin position="38"/>
        <end position="257"/>
    </location>
</feature>
<name>A0A1X2GHD9_9FUNG</name>
<reference evidence="2 3" key="1">
    <citation type="submission" date="2016-07" db="EMBL/GenBank/DDBJ databases">
        <title>Pervasive Adenine N6-methylation of Active Genes in Fungi.</title>
        <authorList>
            <consortium name="DOE Joint Genome Institute"/>
            <person name="Mondo S.J."/>
            <person name="Dannebaum R.O."/>
            <person name="Kuo R.C."/>
            <person name="Labutti K."/>
            <person name="Haridas S."/>
            <person name="Kuo A."/>
            <person name="Salamov A."/>
            <person name="Ahrendt S.R."/>
            <person name="Lipzen A."/>
            <person name="Sullivan W."/>
            <person name="Andreopoulos W.B."/>
            <person name="Clum A."/>
            <person name="Lindquist E."/>
            <person name="Daum C."/>
            <person name="Ramamoorthy G.K."/>
            <person name="Gryganskyi A."/>
            <person name="Culley D."/>
            <person name="Magnuson J.K."/>
            <person name="James T.Y."/>
            <person name="O'Malley M.A."/>
            <person name="Stajich J.E."/>
            <person name="Spatafora J.W."/>
            <person name="Visel A."/>
            <person name="Grigoriev I.V."/>
        </authorList>
    </citation>
    <scope>NUCLEOTIDE SEQUENCE [LARGE SCALE GENOMIC DNA]</scope>
    <source>
        <strain evidence="2 3">NRRL 3301</strain>
    </source>
</reference>
<keyword evidence="3" id="KW-1185">Reference proteome</keyword>
<dbReference type="InterPro" id="IPR015421">
    <property type="entry name" value="PyrdxlP-dep_Trfase_major"/>
</dbReference>
<proteinExistence type="predicted"/>
<dbReference type="PANTHER" id="PTHR42858:SF1">
    <property type="entry name" value="LD15494P"/>
    <property type="match status" value="1"/>
</dbReference>
<dbReference type="Gene3D" id="3.90.1150.10">
    <property type="entry name" value="Aspartate Aminotransferase, domain 1"/>
    <property type="match status" value="1"/>
</dbReference>
<keyword evidence="2" id="KW-0808">Transferase</keyword>
<dbReference type="GO" id="GO:0047536">
    <property type="term" value="F:2-aminoadipate transaminase activity"/>
    <property type="evidence" value="ECO:0007669"/>
    <property type="project" value="TreeGrafter"/>
</dbReference>
<sequence>MVINFLKGQPSQDLLPIDLFRKATALAIAEPDGPLLMLQYGHELGSQTFRANLASFLSYEYREPVQPAHLCATAGASLGVEHIVGMLTQPRGKTKFAYFQDPTYFLVFAIFKDLGFQPHQFIGVPDKPCHGLDVDHFERALAQHFPVPPTPSDDGLFDSVLYCVPTHANPTGSTLNNHDRQRLVQLAKKYNVLVISDDVYDILTYEPEHMPRRLVAFDLDTNDDHPVVISNGTFSKILAPGIRCGWYECHPRLIRALGER</sequence>
<dbReference type="InterPro" id="IPR004839">
    <property type="entry name" value="Aminotransferase_I/II_large"/>
</dbReference>
<dbReference type="Gene3D" id="3.40.640.10">
    <property type="entry name" value="Type I PLP-dependent aspartate aminotransferase-like (Major domain)"/>
    <property type="match status" value="1"/>
</dbReference>
<dbReference type="EMBL" id="MCGT01000015">
    <property type="protein sequence ID" value="ORX53687.1"/>
    <property type="molecule type" value="Genomic_DNA"/>
</dbReference>
<dbReference type="SUPFAM" id="SSF53383">
    <property type="entry name" value="PLP-dependent transferases"/>
    <property type="match status" value="1"/>
</dbReference>
<dbReference type="GO" id="GO:0030170">
    <property type="term" value="F:pyridoxal phosphate binding"/>
    <property type="evidence" value="ECO:0007669"/>
    <property type="project" value="InterPro"/>
</dbReference>
<dbReference type="OrthoDB" id="691673at2759"/>
<evidence type="ECO:0000259" key="1">
    <source>
        <dbReference type="Pfam" id="PF00155"/>
    </source>
</evidence>
<dbReference type="Proteomes" id="UP000242146">
    <property type="component" value="Unassembled WGS sequence"/>
</dbReference>
<evidence type="ECO:0000313" key="2">
    <source>
        <dbReference type="EMBL" id="ORX53687.1"/>
    </source>
</evidence>
<dbReference type="PANTHER" id="PTHR42858">
    <property type="entry name" value="AMINOTRANSFERASE"/>
    <property type="match status" value="1"/>
</dbReference>
<dbReference type="Pfam" id="PF00155">
    <property type="entry name" value="Aminotran_1_2"/>
    <property type="match status" value="1"/>
</dbReference>
<evidence type="ECO:0000313" key="3">
    <source>
        <dbReference type="Proteomes" id="UP000242146"/>
    </source>
</evidence>
<gene>
    <name evidence="2" type="ORF">DM01DRAFT_318251</name>
</gene>
<protein>
    <submittedName>
        <fullName evidence="2">PLP-dependent transferase</fullName>
    </submittedName>
</protein>
<dbReference type="CDD" id="cd00609">
    <property type="entry name" value="AAT_like"/>
    <property type="match status" value="1"/>
</dbReference>